<dbReference type="Gene3D" id="3.40.430.10">
    <property type="entry name" value="Dihydrofolate Reductase, subunit A"/>
    <property type="match status" value="1"/>
</dbReference>
<sequence>MRTVTFGMNISIDGCYEHTNFNGDEEIHQYFADLAHDVDLVVYGRKMYDLIVPYWTEVAETQSGTAAGNAFAQTVVDVDKIVFSRTLQRLEDNTRIMRDNLEAEMLKLKQQPGKKISIAGVSLRSQLMALGLIDEIHIVIHPVIIGEGKKLMEDFPLQEKLNWKLVDAKIFKSGCVGLHYLKG</sequence>
<gene>
    <name evidence="2" type="ORF">FSB76_21335</name>
</gene>
<protein>
    <submittedName>
        <fullName evidence="2">Deaminase</fullName>
    </submittedName>
</protein>
<dbReference type="RefSeq" id="WP_147056922.1">
    <property type="nucleotide sequence ID" value="NZ_CP042437.1"/>
</dbReference>
<proteinExistence type="predicted"/>
<dbReference type="AlphaFoldDB" id="A0A5B8W3J1"/>
<accession>A0A5B8W3J1</accession>
<keyword evidence="3" id="KW-1185">Reference proteome</keyword>
<reference evidence="2 3" key="1">
    <citation type="journal article" date="2013" name="J. Microbiol.">
        <title>Mucilaginibacter ginsenosidivorax sp. nov., with ginsenoside converting activity isolated from sediment.</title>
        <authorList>
            <person name="Kim J.K."/>
            <person name="Choi T.E."/>
            <person name="Liu Q.M."/>
            <person name="Park H.Y."/>
            <person name="Yi T.H."/>
            <person name="Yoon M.H."/>
            <person name="Kim S.C."/>
            <person name="Im W.T."/>
        </authorList>
    </citation>
    <scope>NUCLEOTIDE SEQUENCE [LARGE SCALE GENOMIC DNA]</scope>
    <source>
        <strain evidence="2 3">KHI28</strain>
    </source>
</reference>
<feature type="domain" description="Bacterial bifunctional deaminase-reductase C-terminal" evidence="1">
    <location>
        <begin position="2"/>
        <end position="174"/>
    </location>
</feature>
<evidence type="ECO:0000313" key="2">
    <source>
        <dbReference type="EMBL" id="QEC78361.1"/>
    </source>
</evidence>
<dbReference type="PANTHER" id="PTHR38011:SF11">
    <property type="entry name" value="2,5-DIAMINO-6-RIBOSYLAMINO-4(3H)-PYRIMIDINONE 5'-PHOSPHATE REDUCTASE"/>
    <property type="match status" value="1"/>
</dbReference>
<dbReference type="InterPro" id="IPR002734">
    <property type="entry name" value="RibDG_C"/>
</dbReference>
<dbReference type="OrthoDB" id="195113at2"/>
<dbReference type="Proteomes" id="UP000321362">
    <property type="component" value="Chromosome"/>
</dbReference>
<organism evidence="2 3">
    <name type="scientific">Mucilaginibacter ginsenosidivorax</name>
    <dbReference type="NCBI Taxonomy" id="862126"/>
    <lineage>
        <taxon>Bacteria</taxon>
        <taxon>Pseudomonadati</taxon>
        <taxon>Bacteroidota</taxon>
        <taxon>Sphingobacteriia</taxon>
        <taxon>Sphingobacteriales</taxon>
        <taxon>Sphingobacteriaceae</taxon>
        <taxon>Mucilaginibacter</taxon>
    </lineage>
</organism>
<dbReference type="GO" id="GO:0008703">
    <property type="term" value="F:5-amino-6-(5-phosphoribosylamino)uracil reductase activity"/>
    <property type="evidence" value="ECO:0007669"/>
    <property type="project" value="InterPro"/>
</dbReference>
<dbReference type="GO" id="GO:0009231">
    <property type="term" value="P:riboflavin biosynthetic process"/>
    <property type="evidence" value="ECO:0007669"/>
    <property type="project" value="InterPro"/>
</dbReference>
<dbReference type="InterPro" id="IPR024072">
    <property type="entry name" value="DHFR-like_dom_sf"/>
</dbReference>
<dbReference type="PANTHER" id="PTHR38011">
    <property type="entry name" value="DIHYDROFOLATE REDUCTASE FAMILY PROTEIN (AFU_ORTHOLOGUE AFUA_8G06820)"/>
    <property type="match status" value="1"/>
</dbReference>
<dbReference type="EMBL" id="CP042437">
    <property type="protein sequence ID" value="QEC78361.1"/>
    <property type="molecule type" value="Genomic_DNA"/>
</dbReference>
<dbReference type="InterPro" id="IPR050765">
    <property type="entry name" value="Riboflavin_Biosynth_HTPR"/>
</dbReference>
<dbReference type="SUPFAM" id="SSF53597">
    <property type="entry name" value="Dihydrofolate reductase-like"/>
    <property type="match status" value="1"/>
</dbReference>
<evidence type="ECO:0000259" key="1">
    <source>
        <dbReference type="Pfam" id="PF01872"/>
    </source>
</evidence>
<evidence type="ECO:0000313" key="3">
    <source>
        <dbReference type="Proteomes" id="UP000321362"/>
    </source>
</evidence>
<dbReference type="KEGG" id="mgk:FSB76_21335"/>
<dbReference type="Pfam" id="PF01872">
    <property type="entry name" value="RibD_C"/>
    <property type="match status" value="1"/>
</dbReference>
<name>A0A5B8W3J1_9SPHI</name>